<gene>
    <name evidence="2" type="ORF">LMG27177_03992</name>
</gene>
<reference evidence="2 3" key="1">
    <citation type="submission" date="2020-04" db="EMBL/GenBank/DDBJ databases">
        <authorList>
            <person name="De Canck E."/>
        </authorList>
    </citation>
    <scope>NUCLEOTIDE SEQUENCE [LARGE SCALE GENOMIC DNA]</scope>
    <source>
        <strain evidence="2 3">LMG 27177</strain>
    </source>
</reference>
<evidence type="ECO:0000313" key="2">
    <source>
        <dbReference type="EMBL" id="CAB3795905.1"/>
    </source>
</evidence>
<dbReference type="RefSeq" id="WP_217468622.1">
    <property type="nucleotide sequence ID" value="NZ_CADIKI010000011.1"/>
</dbReference>
<dbReference type="AlphaFoldDB" id="A0A6J5G9T3"/>
<evidence type="ECO:0000313" key="3">
    <source>
        <dbReference type="Proteomes" id="UP000494252"/>
    </source>
</evidence>
<accession>A0A6J5G9T3</accession>
<dbReference type="EMBL" id="CADIKI010000011">
    <property type="protein sequence ID" value="CAB3795905.1"/>
    <property type="molecule type" value="Genomic_DNA"/>
</dbReference>
<sequence length="103" mass="11340">MKHCLMAWVTILATSIASGAVHACPEDGFDVAMANHLDASSTILANGLTAQRGALAHITYVPSSPTRVWSFYPVLPNADTHRYKRRTHLHGDSFEWPQHDDGK</sequence>
<evidence type="ECO:0000256" key="1">
    <source>
        <dbReference type="SAM" id="SignalP"/>
    </source>
</evidence>
<dbReference type="Proteomes" id="UP000494252">
    <property type="component" value="Unassembled WGS sequence"/>
</dbReference>
<proteinExistence type="predicted"/>
<keyword evidence="1" id="KW-0732">Signal</keyword>
<keyword evidence="3" id="KW-1185">Reference proteome</keyword>
<protein>
    <submittedName>
        <fullName evidence="2">Uncharacterized protein</fullName>
    </submittedName>
</protein>
<feature type="signal peptide" evidence="1">
    <location>
        <begin position="1"/>
        <end position="23"/>
    </location>
</feature>
<organism evidence="2 3">
    <name type="scientific">Paraburkholderia fynbosensis</name>
    <dbReference type="NCBI Taxonomy" id="1200993"/>
    <lineage>
        <taxon>Bacteria</taxon>
        <taxon>Pseudomonadati</taxon>
        <taxon>Pseudomonadota</taxon>
        <taxon>Betaproteobacteria</taxon>
        <taxon>Burkholderiales</taxon>
        <taxon>Burkholderiaceae</taxon>
        <taxon>Paraburkholderia</taxon>
    </lineage>
</organism>
<feature type="chain" id="PRO_5026711964" evidence="1">
    <location>
        <begin position="24"/>
        <end position="103"/>
    </location>
</feature>
<name>A0A6J5G9T3_9BURK</name>